<dbReference type="GO" id="GO:0050269">
    <property type="term" value="F:coniferyl-aldehyde dehydrogenase [NAD(P)+] activity"/>
    <property type="evidence" value="ECO:0007669"/>
    <property type="project" value="UniProtKB-EC"/>
</dbReference>
<evidence type="ECO:0000256" key="1">
    <source>
        <dbReference type="ARBA" id="ARBA00009986"/>
    </source>
</evidence>
<evidence type="ECO:0000256" key="6">
    <source>
        <dbReference type="RuleBase" id="RU003345"/>
    </source>
</evidence>
<accession>A0ABT7XIJ8</accession>
<evidence type="ECO:0000313" key="8">
    <source>
        <dbReference type="EMBL" id="MDN0073624.1"/>
    </source>
</evidence>
<dbReference type="InterPro" id="IPR016163">
    <property type="entry name" value="Ald_DH_C"/>
</dbReference>
<dbReference type="PANTHER" id="PTHR43570:SF20">
    <property type="entry name" value="ALDEHYDE DEHYDROGENASE ALDX-RELATED"/>
    <property type="match status" value="1"/>
</dbReference>
<dbReference type="RefSeq" id="WP_289828153.1">
    <property type="nucleotide sequence ID" value="NZ_JAUEDK010000002.1"/>
</dbReference>
<feature type="active site" evidence="5">
    <location>
        <position position="220"/>
    </location>
</feature>
<dbReference type="InterPro" id="IPR012394">
    <property type="entry name" value="Aldehyde_DH_NAD(P)"/>
</dbReference>
<evidence type="ECO:0000259" key="7">
    <source>
        <dbReference type="Pfam" id="PF00171"/>
    </source>
</evidence>
<evidence type="ECO:0000256" key="5">
    <source>
        <dbReference type="PROSITE-ProRule" id="PRU10007"/>
    </source>
</evidence>
<proteinExistence type="inferred from homology"/>
<dbReference type="PIRSF" id="PIRSF036492">
    <property type="entry name" value="ALDH"/>
    <property type="match status" value="1"/>
</dbReference>
<dbReference type="InterPro" id="IPR016161">
    <property type="entry name" value="Ald_DH/histidinol_DH"/>
</dbReference>
<dbReference type="Proteomes" id="UP001168540">
    <property type="component" value="Unassembled WGS sequence"/>
</dbReference>
<feature type="domain" description="Aldehyde dehydrogenase" evidence="7">
    <location>
        <begin position="30"/>
        <end position="444"/>
    </location>
</feature>
<dbReference type="PROSITE" id="PS00687">
    <property type="entry name" value="ALDEHYDE_DEHYDR_GLU"/>
    <property type="match status" value="1"/>
</dbReference>
<keyword evidence="2 4" id="KW-0560">Oxidoreductase</keyword>
<sequence length="479" mass="52984">MNVPQQPGGMVDLQAAFERLQAVSRRTPFPSLEERQRQLAALEQLVLEHQDEWAAAVNADFGRRSKVETRLIELFPTIEGVRQARRELKRWMQSQRRGVSLWFQPATAEVMPQPLGVVGIVVPWNYPIFLALGPLNAALAAGNRAMVKMSEFTPACGELFARLAERYFGEDLVTVVNGGPEVAQAFSALPFDHLLFTGSTAVGRQVMRAAAANLTPVTLELGGKSPVIVAPGFDPQRAAERIVIGKMMNAGQTCVAPDYLLVSADDRAELVDAIGKQAARLYPKLADNPDYSYIVNARHMARLHGWLEEARQAGAQIVTINPASEDLGEGRVFPLTLVFDAPEHCLLMQEEIFGPILPVVSYQHFEEALAYVNQRPRPLALYLFDTDLLRTRHVLQSTVSGGVTINDTVLHVGQHELPFGGVGPSGMGHYHGHEGFVTFSKMKPVFRQPRLNGMWMVRPPYGAKVEWLLKRMLGRAGKK</sequence>
<evidence type="ECO:0000256" key="2">
    <source>
        <dbReference type="ARBA" id="ARBA00023002"/>
    </source>
</evidence>
<dbReference type="Gene3D" id="3.40.605.10">
    <property type="entry name" value="Aldehyde Dehydrogenase, Chain A, domain 1"/>
    <property type="match status" value="1"/>
</dbReference>
<keyword evidence="3" id="KW-0520">NAD</keyword>
<reference evidence="8" key="1">
    <citation type="submission" date="2023-06" db="EMBL/GenBank/DDBJ databases">
        <authorList>
            <person name="Zhang S."/>
        </authorList>
    </citation>
    <scope>NUCLEOTIDE SEQUENCE</scope>
    <source>
        <strain evidence="8">SG2303</strain>
    </source>
</reference>
<comment type="caution">
    <text evidence="8">The sequence shown here is derived from an EMBL/GenBank/DDBJ whole genome shotgun (WGS) entry which is preliminary data.</text>
</comment>
<keyword evidence="9" id="KW-1185">Reference proteome</keyword>
<evidence type="ECO:0000256" key="4">
    <source>
        <dbReference type="PIRNR" id="PIRNR036492"/>
    </source>
</evidence>
<protein>
    <recommendedName>
        <fullName evidence="4">Aldehyde dehydrogenase</fullName>
    </recommendedName>
</protein>
<dbReference type="Pfam" id="PF00171">
    <property type="entry name" value="Aldedh"/>
    <property type="match status" value="1"/>
</dbReference>
<dbReference type="CDD" id="cd07133">
    <property type="entry name" value="ALDH_CALDH_CalB"/>
    <property type="match status" value="1"/>
</dbReference>
<dbReference type="Gene3D" id="3.40.309.10">
    <property type="entry name" value="Aldehyde Dehydrogenase, Chain A, domain 2"/>
    <property type="match status" value="1"/>
</dbReference>
<dbReference type="InterPro" id="IPR029510">
    <property type="entry name" value="Ald_DH_CS_GLU"/>
</dbReference>
<dbReference type="InterPro" id="IPR015590">
    <property type="entry name" value="Aldehyde_DH_dom"/>
</dbReference>
<name>A0ABT7XIJ8_9NEIS</name>
<evidence type="ECO:0000256" key="3">
    <source>
        <dbReference type="ARBA" id="ARBA00023027"/>
    </source>
</evidence>
<evidence type="ECO:0000313" key="9">
    <source>
        <dbReference type="Proteomes" id="UP001168540"/>
    </source>
</evidence>
<dbReference type="EMBL" id="JAUEDK010000002">
    <property type="protein sequence ID" value="MDN0073624.1"/>
    <property type="molecule type" value="Genomic_DNA"/>
</dbReference>
<dbReference type="SUPFAM" id="SSF53720">
    <property type="entry name" value="ALDH-like"/>
    <property type="match status" value="1"/>
</dbReference>
<comment type="similarity">
    <text evidence="1 4 6">Belongs to the aldehyde dehydrogenase family.</text>
</comment>
<dbReference type="InterPro" id="IPR016162">
    <property type="entry name" value="Ald_DH_N"/>
</dbReference>
<dbReference type="PANTHER" id="PTHR43570">
    <property type="entry name" value="ALDEHYDE DEHYDROGENASE"/>
    <property type="match status" value="1"/>
</dbReference>
<gene>
    <name evidence="8" type="ORF">QU481_01785</name>
</gene>
<organism evidence="8 9">
    <name type="scientific">Crenobacter oryzisoli</name>
    <dbReference type="NCBI Taxonomy" id="3056844"/>
    <lineage>
        <taxon>Bacteria</taxon>
        <taxon>Pseudomonadati</taxon>
        <taxon>Pseudomonadota</taxon>
        <taxon>Betaproteobacteria</taxon>
        <taxon>Neisseriales</taxon>
        <taxon>Neisseriaceae</taxon>
        <taxon>Crenobacter</taxon>
    </lineage>
</organism>